<name>A0A6U3T6Z6_9STRA</name>
<dbReference type="EMBL" id="HBGN01027970">
    <property type="protein sequence ID" value="CAD9343905.1"/>
    <property type="molecule type" value="Transcribed_RNA"/>
</dbReference>
<reference evidence="2" key="1">
    <citation type="submission" date="2021-01" db="EMBL/GenBank/DDBJ databases">
        <authorList>
            <person name="Corre E."/>
            <person name="Pelletier E."/>
            <person name="Niang G."/>
            <person name="Scheremetjew M."/>
            <person name="Finn R."/>
            <person name="Kale V."/>
            <person name="Holt S."/>
            <person name="Cochrane G."/>
            <person name="Meng A."/>
            <person name="Brown T."/>
            <person name="Cohen L."/>
        </authorList>
    </citation>
    <scope>NUCLEOTIDE SEQUENCE</scope>
    <source>
        <strain evidence="2">Pop2</strain>
    </source>
</reference>
<dbReference type="AlphaFoldDB" id="A0A6U3T6Z6"/>
<organism evidence="2">
    <name type="scientific">Ditylum brightwellii</name>
    <dbReference type="NCBI Taxonomy" id="49249"/>
    <lineage>
        <taxon>Eukaryota</taxon>
        <taxon>Sar</taxon>
        <taxon>Stramenopiles</taxon>
        <taxon>Ochrophyta</taxon>
        <taxon>Bacillariophyta</taxon>
        <taxon>Mediophyceae</taxon>
        <taxon>Lithodesmiophycidae</taxon>
        <taxon>Lithodesmiales</taxon>
        <taxon>Lithodesmiaceae</taxon>
        <taxon>Ditylum</taxon>
    </lineage>
</organism>
<feature type="region of interest" description="Disordered" evidence="1">
    <location>
        <begin position="105"/>
        <end position="133"/>
    </location>
</feature>
<feature type="compositionally biased region" description="Polar residues" evidence="1">
    <location>
        <begin position="121"/>
        <end position="133"/>
    </location>
</feature>
<feature type="region of interest" description="Disordered" evidence="1">
    <location>
        <begin position="1"/>
        <end position="30"/>
    </location>
</feature>
<proteinExistence type="predicted"/>
<evidence type="ECO:0000256" key="1">
    <source>
        <dbReference type="SAM" id="MobiDB-lite"/>
    </source>
</evidence>
<sequence length="133" mass="14929">MNADANVPSTSSNSDHFFEGSLEPSCNTTPRNTSHGLNNLLTEYLAFAPDEFGPEEFRERCNVFQQRLRERNELIQLLKSAETLDARSDIFCGHILKCTERLMNEKKGSDEEKATDEESSEQGTISNLASDIP</sequence>
<evidence type="ECO:0000313" key="2">
    <source>
        <dbReference type="EMBL" id="CAD9343905.1"/>
    </source>
</evidence>
<accession>A0A6U3T6Z6</accession>
<protein>
    <submittedName>
        <fullName evidence="2">Uncharacterized protein</fullName>
    </submittedName>
</protein>
<gene>
    <name evidence="2" type="ORF">DBRI1063_LOCUS18081</name>
</gene>